<gene>
    <name evidence="5" type="ORF">CPJCM30710_21920</name>
</gene>
<dbReference type="PANTHER" id="PTHR21363">
    <property type="entry name" value="PREPHENATE DEHYDROGENASE"/>
    <property type="match status" value="1"/>
</dbReference>
<proteinExistence type="inferred from homology"/>
<dbReference type="GO" id="GO:0008977">
    <property type="term" value="F:prephenate dehydrogenase (NAD+) activity"/>
    <property type="evidence" value="ECO:0007669"/>
    <property type="project" value="InterPro"/>
</dbReference>
<organism evidence="5 6">
    <name type="scientific">Clostridium polyendosporum</name>
    <dbReference type="NCBI Taxonomy" id="69208"/>
    <lineage>
        <taxon>Bacteria</taxon>
        <taxon>Bacillati</taxon>
        <taxon>Bacillota</taxon>
        <taxon>Clostridia</taxon>
        <taxon>Eubacteriales</taxon>
        <taxon>Clostridiaceae</taxon>
        <taxon>Clostridium</taxon>
    </lineage>
</organism>
<comment type="pathway">
    <text evidence="3">Amino-acid biosynthesis.</text>
</comment>
<name>A0A919S062_9CLOT</name>
<dbReference type="InterPro" id="IPR003099">
    <property type="entry name" value="Prephen_DH"/>
</dbReference>
<dbReference type="PROSITE" id="PS51176">
    <property type="entry name" value="PDH_ADH"/>
    <property type="match status" value="1"/>
</dbReference>
<evidence type="ECO:0000259" key="4">
    <source>
        <dbReference type="PROSITE" id="PS51176"/>
    </source>
</evidence>
<dbReference type="Proteomes" id="UP000679179">
    <property type="component" value="Unassembled WGS sequence"/>
</dbReference>
<dbReference type="FunFam" id="3.40.50.720:FF:000208">
    <property type="entry name" value="Prephenate dehydrogenase"/>
    <property type="match status" value="1"/>
</dbReference>
<dbReference type="Pfam" id="PF02153">
    <property type="entry name" value="PDH_N"/>
    <property type="match status" value="1"/>
</dbReference>
<dbReference type="AlphaFoldDB" id="A0A919S062"/>
<dbReference type="GO" id="GO:0006571">
    <property type="term" value="P:tyrosine biosynthetic process"/>
    <property type="evidence" value="ECO:0007669"/>
    <property type="project" value="InterPro"/>
</dbReference>
<evidence type="ECO:0000256" key="2">
    <source>
        <dbReference type="ARBA" id="ARBA00023002"/>
    </source>
</evidence>
<evidence type="ECO:0000256" key="1">
    <source>
        <dbReference type="ARBA" id="ARBA00007964"/>
    </source>
</evidence>
<comment type="caution">
    <text evidence="5">The sequence shown here is derived from an EMBL/GenBank/DDBJ whole genome shotgun (WGS) entry which is preliminary data.</text>
</comment>
<dbReference type="InterPro" id="IPR046826">
    <property type="entry name" value="PDH_N"/>
</dbReference>
<evidence type="ECO:0000313" key="6">
    <source>
        <dbReference type="Proteomes" id="UP000679179"/>
    </source>
</evidence>
<evidence type="ECO:0000313" key="5">
    <source>
        <dbReference type="EMBL" id="GIM29526.1"/>
    </source>
</evidence>
<feature type="domain" description="Prephenate/arogenate dehydrogenase" evidence="4">
    <location>
        <begin position="8"/>
        <end position="285"/>
    </location>
</feature>
<reference evidence="5" key="1">
    <citation type="submission" date="2021-03" db="EMBL/GenBank/DDBJ databases">
        <title>Taxonomic study of Clostridium polyendosporum from meadow-gley soil under rice.</title>
        <authorList>
            <person name="Kobayashi H."/>
            <person name="Tanizawa Y."/>
            <person name="Yagura M."/>
        </authorList>
    </citation>
    <scope>NUCLEOTIDE SEQUENCE</scope>
    <source>
        <strain evidence="5">JCM 30710</strain>
    </source>
</reference>
<dbReference type="Pfam" id="PF20463">
    <property type="entry name" value="PDH_C"/>
    <property type="match status" value="1"/>
</dbReference>
<dbReference type="InterPro" id="IPR008927">
    <property type="entry name" value="6-PGluconate_DH-like_C_sf"/>
</dbReference>
<protein>
    <submittedName>
        <fullName evidence="5">Prephenate dehydrogenase</fullName>
    </submittedName>
</protein>
<dbReference type="EMBL" id="BOPZ01000018">
    <property type="protein sequence ID" value="GIM29526.1"/>
    <property type="molecule type" value="Genomic_DNA"/>
</dbReference>
<dbReference type="InterPro" id="IPR050812">
    <property type="entry name" value="Preph/Arog_dehydrog"/>
</dbReference>
<dbReference type="Gene3D" id="1.10.3660.10">
    <property type="entry name" value="6-phosphogluconate dehydrogenase C-terminal like domain"/>
    <property type="match status" value="1"/>
</dbReference>
<evidence type="ECO:0000256" key="3">
    <source>
        <dbReference type="ARBA" id="ARBA00029440"/>
    </source>
</evidence>
<dbReference type="RefSeq" id="WP_212904218.1">
    <property type="nucleotide sequence ID" value="NZ_BOPZ01000018.1"/>
</dbReference>
<dbReference type="Gene3D" id="3.40.50.720">
    <property type="entry name" value="NAD(P)-binding Rossmann-like Domain"/>
    <property type="match status" value="1"/>
</dbReference>
<dbReference type="InterPro" id="IPR036291">
    <property type="entry name" value="NAD(P)-bd_dom_sf"/>
</dbReference>
<dbReference type="PANTHER" id="PTHR21363:SF0">
    <property type="entry name" value="PREPHENATE DEHYDROGENASE [NADP(+)]"/>
    <property type="match status" value="1"/>
</dbReference>
<dbReference type="GO" id="GO:0004665">
    <property type="term" value="F:prephenate dehydrogenase (NADP+) activity"/>
    <property type="evidence" value="ECO:0007669"/>
    <property type="project" value="InterPro"/>
</dbReference>
<keyword evidence="2" id="KW-0560">Oxidoreductase</keyword>
<keyword evidence="6" id="KW-1185">Reference proteome</keyword>
<comment type="similarity">
    <text evidence="1">Belongs to the prephenate/arogenate dehydrogenase family.</text>
</comment>
<accession>A0A919S062</accession>
<dbReference type="InterPro" id="IPR046825">
    <property type="entry name" value="PDH_C"/>
</dbReference>
<dbReference type="SUPFAM" id="SSF51735">
    <property type="entry name" value="NAD(P)-binding Rossmann-fold domains"/>
    <property type="match status" value="1"/>
</dbReference>
<sequence length="285" mass="31668">MDDNGFSFNIAVVGLGLIGGSYAKALRELKPKKLYGIDLNESSLLKAKKMGIIDEGFTDGSVILKEADLVIIALYPEDTVKFIKDNVCNFKDGAVITDTCGVKQMIVEEALSFLPETVEFVGAHPMAGKESQGFDTASKDLFKNSNYIITPHKENSEKSINLIEKMAKAIGCKSVVRVDIEEHDNIISYTSQLPHVIAVALMDSDICKDAIDLFIGGSFRDATRVAAINEKLWTQLFSLNSDRLVYEIEKFQEALNKIKRAIKSQDKSDLEDIFKDAAQRKRMML</sequence>
<dbReference type="GO" id="GO:0070403">
    <property type="term" value="F:NAD+ binding"/>
    <property type="evidence" value="ECO:0007669"/>
    <property type="project" value="InterPro"/>
</dbReference>
<dbReference type="SUPFAM" id="SSF48179">
    <property type="entry name" value="6-phosphogluconate dehydrogenase C-terminal domain-like"/>
    <property type="match status" value="1"/>
</dbReference>